<feature type="region of interest" description="Disordered" evidence="1">
    <location>
        <begin position="92"/>
        <end position="128"/>
    </location>
</feature>
<feature type="compositionally biased region" description="Low complexity" evidence="1">
    <location>
        <begin position="1"/>
        <end position="20"/>
    </location>
</feature>
<evidence type="ECO:0000313" key="4">
    <source>
        <dbReference type="WBParaSite" id="SSLN_0000201301-mRNA-1"/>
    </source>
</evidence>
<dbReference type="EMBL" id="UYSU01010454">
    <property type="protein sequence ID" value="VDL88329.1"/>
    <property type="molecule type" value="Genomic_DNA"/>
</dbReference>
<name>A0A183SCJ7_SCHSO</name>
<sequence length="142" mass="15518">MMTNASSSSTLFFSSSSTWPSEPPSNHNTLHAPNAILAADEDDLNNNLSVITPHPDTLSSLKSLPTTSLWALSTQKRLRSQCSVFPCPSRISPFSWSPRLTTDQPYPRTPPPASTQPSPIASAQPSVYPKNKVSEQYFVCIQ</sequence>
<accession>A0A183SCJ7</accession>
<dbReference type="WBParaSite" id="SSLN_0000201301-mRNA-1">
    <property type="protein sequence ID" value="SSLN_0000201301-mRNA-1"/>
    <property type="gene ID" value="SSLN_0000201301"/>
</dbReference>
<feature type="compositionally biased region" description="Polar residues" evidence="1">
    <location>
        <begin position="92"/>
        <end position="104"/>
    </location>
</feature>
<gene>
    <name evidence="2" type="ORF">SSLN_LOCUS1944</name>
</gene>
<evidence type="ECO:0000313" key="2">
    <source>
        <dbReference type="EMBL" id="VDL88329.1"/>
    </source>
</evidence>
<evidence type="ECO:0000256" key="1">
    <source>
        <dbReference type="SAM" id="MobiDB-lite"/>
    </source>
</evidence>
<reference evidence="2 3" key="2">
    <citation type="submission" date="2018-11" db="EMBL/GenBank/DDBJ databases">
        <authorList>
            <consortium name="Pathogen Informatics"/>
        </authorList>
    </citation>
    <scope>NUCLEOTIDE SEQUENCE [LARGE SCALE GENOMIC DNA]</scope>
    <source>
        <strain evidence="2 3">NST_G2</strain>
    </source>
</reference>
<evidence type="ECO:0000313" key="3">
    <source>
        <dbReference type="Proteomes" id="UP000275846"/>
    </source>
</evidence>
<feature type="region of interest" description="Disordered" evidence="1">
    <location>
        <begin position="1"/>
        <end position="34"/>
    </location>
</feature>
<reference evidence="4" key="1">
    <citation type="submission" date="2016-06" db="UniProtKB">
        <authorList>
            <consortium name="WormBaseParasite"/>
        </authorList>
    </citation>
    <scope>IDENTIFICATION</scope>
</reference>
<proteinExistence type="predicted"/>
<keyword evidence="3" id="KW-1185">Reference proteome</keyword>
<feature type="compositionally biased region" description="Polar residues" evidence="1">
    <location>
        <begin position="115"/>
        <end position="125"/>
    </location>
</feature>
<dbReference type="AlphaFoldDB" id="A0A183SCJ7"/>
<dbReference type="Proteomes" id="UP000275846">
    <property type="component" value="Unassembled WGS sequence"/>
</dbReference>
<organism evidence="4">
    <name type="scientific">Schistocephalus solidus</name>
    <name type="common">Tapeworm</name>
    <dbReference type="NCBI Taxonomy" id="70667"/>
    <lineage>
        <taxon>Eukaryota</taxon>
        <taxon>Metazoa</taxon>
        <taxon>Spiralia</taxon>
        <taxon>Lophotrochozoa</taxon>
        <taxon>Platyhelminthes</taxon>
        <taxon>Cestoda</taxon>
        <taxon>Eucestoda</taxon>
        <taxon>Diphyllobothriidea</taxon>
        <taxon>Diphyllobothriidae</taxon>
        <taxon>Schistocephalus</taxon>
    </lineage>
</organism>
<protein>
    <submittedName>
        <fullName evidence="4">Ovule protein</fullName>
    </submittedName>
</protein>